<dbReference type="EMBL" id="BOMW01000014">
    <property type="protein sequence ID" value="GIF03962.1"/>
    <property type="molecule type" value="Genomic_DNA"/>
</dbReference>
<reference evidence="2" key="1">
    <citation type="submission" date="2021-01" db="EMBL/GenBank/DDBJ databases">
        <title>Whole genome shotgun sequence of Actinoplanes siamensis NBRC 109076.</title>
        <authorList>
            <person name="Komaki H."/>
            <person name="Tamura T."/>
        </authorList>
    </citation>
    <scope>NUCLEOTIDE SEQUENCE</scope>
    <source>
        <strain evidence="2">NBRC 109076</strain>
    </source>
</reference>
<keyword evidence="1" id="KW-1133">Transmembrane helix</keyword>
<feature type="transmembrane region" description="Helical" evidence="1">
    <location>
        <begin position="87"/>
        <end position="105"/>
    </location>
</feature>
<gene>
    <name evidence="2" type="ORF">Asi03nite_15000</name>
</gene>
<organism evidence="2 3">
    <name type="scientific">Actinoplanes siamensis</name>
    <dbReference type="NCBI Taxonomy" id="1223317"/>
    <lineage>
        <taxon>Bacteria</taxon>
        <taxon>Bacillati</taxon>
        <taxon>Actinomycetota</taxon>
        <taxon>Actinomycetes</taxon>
        <taxon>Micromonosporales</taxon>
        <taxon>Micromonosporaceae</taxon>
        <taxon>Actinoplanes</taxon>
    </lineage>
</organism>
<dbReference type="AlphaFoldDB" id="A0A919N3Y6"/>
<keyword evidence="3" id="KW-1185">Reference proteome</keyword>
<name>A0A919N3Y6_9ACTN</name>
<accession>A0A919N3Y6</accession>
<comment type="caution">
    <text evidence="2">The sequence shown here is derived from an EMBL/GenBank/DDBJ whole genome shotgun (WGS) entry which is preliminary data.</text>
</comment>
<dbReference type="Proteomes" id="UP000629619">
    <property type="component" value="Unassembled WGS sequence"/>
</dbReference>
<evidence type="ECO:0000313" key="3">
    <source>
        <dbReference type="Proteomes" id="UP000629619"/>
    </source>
</evidence>
<sequence>MLTLCYRLQLFNSWQIGYSSFVRKGEGMLEEKDRRALEDIEQRLCASDPAFARRMGSPSVPFPTVSVLCVLSFMSLPFVGLFLGPRAVLVAINATAVVVMMVLVWRARASR</sequence>
<evidence type="ECO:0008006" key="4">
    <source>
        <dbReference type="Google" id="ProtNLM"/>
    </source>
</evidence>
<protein>
    <recommendedName>
        <fullName evidence="4">DUF3040 domain-containing protein</fullName>
    </recommendedName>
</protein>
<evidence type="ECO:0000313" key="2">
    <source>
        <dbReference type="EMBL" id="GIF03962.1"/>
    </source>
</evidence>
<dbReference type="InterPro" id="IPR021401">
    <property type="entry name" value="DUF3040"/>
</dbReference>
<keyword evidence="1" id="KW-0812">Transmembrane</keyword>
<evidence type="ECO:0000256" key="1">
    <source>
        <dbReference type="SAM" id="Phobius"/>
    </source>
</evidence>
<proteinExistence type="predicted"/>
<feature type="transmembrane region" description="Helical" evidence="1">
    <location>
        <begin position="60"/>
        <end position="81"/>
    </location>
</feature>
<dbReference type="Pfam" id="PF11239">
    <property type="entry name" value="DUF3040"/>
    <property type="match status" value="1"/>
</dbReference>
<keyword evidence="1" id="KW-0472">Membrane</keyword>